<feature type="region of interest" description="Disordered" evidence="1">
    <location>
        <begin position="59"/>
        <end position="83"/>
    </location>
</feature>
<evidence type="ECO:0000313" key="2">
    <source>
        <dbReference type="EMBL" id="KAF0918368.1"/>
    </source>
</evidence>
<evidence type="ECO:0000256" key="1">
    <source>
        <dbReference type="SAM" id="MobiDB-lite"/>
    </source>
</evidence>
<dbReference type="EMBL" id="SPHZ02000005">
    <property type="protein sequence ID" value="KAF0918368.1"/>
    <property type="molecule type" value="Genomic_DNA"/>
</dbReference>
<protein>
    <submittedName>
        <fullName evidence="2">Uncharacterized protein</fullName>
    </submittedName>
</protein>
<feature type="region of interest" description="Disordered" evidence="1">
    <location>
        <begin position="22"/>
        <end position="46"/>
    </location>
</feature>
<name>A0A6G1E0Q1_9ORYZ</name>
<dbReference type="Proteomes" id="UP000479710">
    <property type="component" value="Unassembled WGS sequence"/>
</dbReference>
<reference evidence="2 3" key="1">
    <citation type="submission" date="2019-11" db="EMBL/GenBank/DDBJ databases">
        <title>Whole genome sequence of Oryza granulata.</title>
        <authorList>
            <person name="Li W."/>
        </authorList>
    </citation>
    <scope>NUCLEOTIDE SEQUENCE [LARGE SCALE GENOMIC DNA]</scope>
    <source>
        <strain evidence="3">cv. Menghai</strain>
        <tissue evidence="2">Leaf</tissue>
    </source>
</reference>
<dbReference type="AlphaFoldDB" id="A0A6G1E0Q1"/>
<comment type="caution">
    <text evidence="2">The sequence shown here is derived from an EMBL/GenBank/DDBJ whole genome shotgun (WGS) entry which is preliminary data.</text>
</comment>
<keyword evidence="3" id="KW-1185">Reference proteome</keyword>
<gene>
    <name evidence="2" type="ORF">E2562_023530</name>
</gene>
<feature type="compositionally biased region" description="Basic and acidic residues" evidence="1">
    <location>
        <begin position="27"/>
        <end position="41"/>
    </location>
</feature>
<organism evidence="2 3">
    <name type="scientific">Oryza meyeriana var. granulata</name>
    <dbReference type="NCBI Taxonomy" id="110450"/>
    <lineage>
        <taxon>Eukaryota</taxon>
        <taxon>Viridiplantae</taxon>
        <taxon>Streptophyta</taxon>
        <taxon>Embryophyta</taxon>
        <taxon>Tracheophyta</taxon>
        <taxon>Spermatophyta</taxon>
        <taxon>Magnoliopsida</taxon>
        <taxon>Liliopsida</taxon>
        <taxon>Poales</taxon>
        <taxon>Poaceae</taxon>
        <taxon>BOP clade</taxon>
        <taxon>Oryzoideae</taxon>
        <taxon>Oryzeae</taxon>
        <taxon>Oryzinae</taxon>
        <taxon>Oryza</taxon>
        <taxon>Oryza meyeriana</taxon>
    </lineage>
</organism>
<proteinExistence type="predicted"/>
<accession>A0A6G1E0Q1</accession>
<sequence>MSRVPCHSSSCSRETSISLKRHVAVARNRDRGETKSQRRLEQQLTADTATSAMLVLVRKKGRPREKERDLGLASVMSGKREEG</sequence>
<evidence type="ECO:0000313" key="3">
    <source>
        <dbReference type="Proteomes" id="UP000479710"/>
    </source>
</evidence>